<dbReference type="Proteomes" id="UP000095038">
    <property type="component" value="Unassembled WGS sequence"/>
</dbReference>
<evidence type="ECO:0000256" key="3">
    <source>
        <dbReference type="SAM" id="Phobius"/>
    </source>
</evidence>
<feature type="compositionally biased region" description="Polar residues" evidence="2">
    <location>
        <begin position="204"/>
        <end position="220"/>
    </location>
</feature>
<evidence type="ECO:0000256" key="2">
    <source>
        <dbReference type="SAM" id="MobiDB-lite"/>
    </source>
</evidence>
<dbReference type="InParanoid" id="A0A1D2VD75"/>
<dbReference type="EMBL" id="KV454485">
    <property type="protein sequence ID" value="ODV59532.1"/>
    <property type="molecule type" value="Genomic_DNA"/>
</dbReference>
<dbReference type="GeneID" id="30968731"/>
<organism evidence="4 5">
    <name type="scientific">Ascoidea rubescens DSM 1968</name>
    <dbReference type="NCBI Taxonomy" id="1344418"/>
    <lineage>
        <taxon>Eukaryota</taxon>
        <taxon>Fungi</taxon>
        <taxon>Dikarya</taxon>
        <taxon>Ascomycota</taxon>
        <taxon>Saccharomycotina</taxon>
        <taxon>Saccharomycetes</taxon>
        <taxon>Ascoideaceae</taxon>
        <taxon>Ascoidea</taxon>
    </lineage>
</organism>
<feature type="region of interest" description="Disordered" evidence="2">
    <location>
        <begin position="204"/>
        <end position="223"/>
    </location>
</feature>
<feature type="transmembrane region" description="Helical" evidence="3">
    <location>
        <begin position="617"/>
        <end position="635"/>
    </location>
</feature>
<reference evidence="5" key="1">
    <citation type="submission" date="2016-05" db="EMBL/GenBank/DDBJ databases">
        <title>Comparative genomics of biotechnologically important yeasts.</title>
        <authorList>
            <consortium name="DOE Joint Genome Institute"/>
            <person name="Riley R."/>
            <person name="Haridas S."/>
            <person name="Wolfe K.H."/>
            <person name="Lopes M.R."/>
            <person name="Hittinger C.T."/>
            <person name="Goker M."/>
            <person name="Salamov A."/>
            <person name="Wisecaver J."/>
            <person name="Long T.M."/>
            <person name="Aerts A.L."/>
            <person name="Barry K."/>
            <person name="Choi C."/>
            <person name="Clum A."/>
            <person name="Coughlan A.Y."/>
            <person name="Deshpande S."/>
            <person name="Douglass A.P."/>
            <person name="Hanson S.J."/>
            <person name="Klenk H.-P."/>
            <person name="Labutti K."/>
            <person name="Lapidus A."/>
            <person name="Lindquist E."/>
            <person name="Lipzen A."/>
            <person name="Meier-Kolthoff J.P."/>
            <person name="Ohm R.A."/>
            <person name="Otillar R.P."/>
            <person name="Pangilinan J."/>
            <person name="Peng Y."/>
            <person name="Rokas A."/>
            <person name="Rosa C.A."/>
            <person name="Scheuner C."/>
            <person name="Sibirny A.A."/>
            <person name="Slot J.C."/>
            <person name="Stielow J.B."/>
            <person name="Sun H."/>
            <person name="Kurtzman C.P."/>
            <person name="Blackwell M."/>
            <person name="Grigoriev I.V."/>
            <person name="Jeffries T.W."/>
        </authorList>
    </citation>
    <scope>NUCLEOTIDE SEQUENCE [LARGE SCALE GENOMIC DNA]</scope>
    <source>
        <strain evidence="5">DSM 1968</strain>
    </source>
</reference>
<proteinExistence type="predicted"/>
<gene>
    <name evidence="4" type="ORF">ASCRUDRAFT_9213</name>
</gene>
<keyword evidence="5" id="KW-1185">Reference proteome</keyword>
<keyword evidence="3" id="KW-0812">Transmembrane</keyword>
<dbReference type="AlphaFoldDB" id="A0A1D2VD75"/>
<accession>A0A1D2VD75</accession>
<name>A0A1D2VD75_9ASCO</name>
<sequence length="656" mass="76020">MDSIQGIVGRYQDAIDDFDIKDIIDFNFLATSVHPLESHNDQITDLSFRSHNSSQEDQLNFHSSDCHLQKIHTLPSLTEVVDIAWNQIDSQNRNEIKAKDFSKVFAVIEYLLNNYCSGLSGNAKKFQFENVKILIDSMAESNQEIPVTKSEFKELFDNLFIVPVLPEKLNQGSNQNKDKYDINDDNKIIPLEFCTPDNKISYTSSSKADATQQGDFNNDSGEQRNKFNISLKKHILSKKGIFKETNALKLIEIEIDNDSDNDNDDIIIASTPLPMESLSDSNFKFVDSKHSRFLSMITNSTSNSKDNKEKLGWNKSIFNRNFHGIRKDKNTDIMPTKTESSIFPASSVASVNYCDYDYNEEKNDENNEIHSNQIYKSKVEGDPFEIIKRLQVQIAQLASQNEKQDVEINHRDKLIESMELRFQDLNEKLNKNQQLLRETTNQNKNTEKYIAEMEKENSQILLKLYETKKTQNDQSKELINKPNNYSVINSGIPIVGDNINDVKGTEKTQSSYQGLIGREETQQKNHDSVIRFSDKYKNQIGKIQMETETNLYKEKLVETLKMLKNYSKEKQVYIHEMENLKCQLQNSIFELHAKPYDSPLIMKKPFYSSRNNLKFKAVALIVVGFVYYFVRVFFYEPNYLQMAEKDGEDDSHWHFI</sequence>
<feature type="coiled-coil region" evidence="1">
    <location>
        <begin position="387"/>
        <end position="456"/>
    </location>
</feature>
<keyword evidence="3" id="KW-0472">Membrane</keyword>
<evidence type="ECO:0000313" key="4">
    <source>
        <dbReference type="EMBL" id="ODV59532.1"/>
    </source>
</evidence>
<dbReference type="RefSeq" id="XP_020045839.1">
    <property type="nucleotide sequence ID" value="XM_020195095.1"/>
</dbReference>
<keyword evidence="1" id="KW-0175">Coiled coil</keyword>
<evidence type="ECO:0000313" key="5">
    <source>
        <dbReference type="Proteomes" id="UP000095038"/>
    </source>
</evidence>
<keyword evidence="3" id="KW-1133">Transmembrane helix</keyword>
<evidence type="ECO:0000256" key="1">
    <source>
        <dbReference type="SAM" id="Coils"/>
    </source>
</evidence>
<protein>
    <submittedName>
        <fullName evidence="4">Uncharacterized protein</fullName>
    </submittedName>
</protein>